<name>B9L662_NAUPA</name>
<dbReference type="HOGENOM" id="CLU_071520_1_0_7"/>
<reference evidence="2 3" key="1">
    <citation type="journal article" date="2009" name="PLoS Genet.">
        <title>Adaptations to submarine hydrothermal environments exemplified by the genome of Nautilia profundicola.</title>
        <authorList>
            <person name="Campbell B.J."/>
            <person name="Smith J.L."/>
            <person name="Hanson T.E."/>
            <person name="Klotz M.G."/>
            <person name="Stein L.Y."/>
            <person name="Lee C.K."/>
            <person name="Wu D."/>
            <person name="Robinson J.M."/>
            <person name="Khouri H.M."/>
            <person name="Eisen J.A."/>
            <person name="Cary S.C."/>
        </authorList>
    </citation>
    <scope>NUCLEOTIDE SEQUENCE [LARGE SCALE GENOMIC DNA]</scope>
    <source>
        <strain evidence="3">ATCC BAA-1463 / DSM 18972 / AmH</strain>
    </source>
</reference>
<dbReference type="InterPro" id="IPR036075">
    <property type="entry name" value="ARMT-1-like_metal-bd_sf"/>
</dbReference>
<dbReference type="PIRSF" id="PIRSF006593">
    <property type="entry name" value="UCP006593"/>
    <property type="match status" value="1"/>
</dbReference>
<dbReference type="RefSeq" id="WP_012663506.1">
    <property type="nucleotide sequence ID" value="NC_012115.1"/>
</dbReference>
<dbReference type="SUPFAM" id="SSF111321">
    <property type="entry name" value="AF1104-like"/>
    <property type="match status" value="1"/>
</dbReference>
<evidence type="ECO:0000313" key="3">
    <source>
        <dbReference type="Proteomes" id="UP000000448"/>
    </source>
</evidence>
<dbReference type="Gene3D" id="3.40.50.10880">
    <property type="entry name" value="Uncharacterised protein PF01937, DUF89, domain 3"/>
    <property type="match status" value="1"/>
</dbReference>
<dbReference type="AlphaFoldDB" id="B9L662"/>
<dbReference type="Proteomes" id="UP000000448">
    <property type="component" value="Chromosome"/>
</dbReference>
<sequence length="285" mass="32466">MKISRECYLCIYTQTLNLTKRLGLDEDKASEILRGVAKIISKYSLDVTPPEIAAEVYDYISKTTGIEDPFSKEKEAAIKEALKFKDILEKRLEKSKDRLYDACKIAVSGNVIDLGVNQEYDLQKEIKNIFELDFKHNDYNEFKNRLKDAKSIVYLGDNAGENVFDEILIKELKKYVDKIFYFTRGKPIINDITLKDLEGLEILEIAGVVDSGVPTPGFHLKYANEKAKELFFEADLVISKGMGNFECLFGECGRDVFYLFKVKCEVVARACGADVGDYVFMKNDK</sequence>
<organism evidence="2 3">
    <name type="scientific">Nautilia profundicola (strain ATCC BAA-1463 / DSM 18972 / AmH)</name>
    <dbReference type="NCBI Taxonomy" id="598659"/>
    <lineage>
        <taxon>Bacteria</taxon>
        <taxon>Pseudomonadati</taxon>
        <taxon>Campylobacterota</taxon>
        <taxon>Epsilonproteobacteria</taxon>
        <taxon>Nautiliales</taxon>
        <taxon>Nautiliaceae</taxon>
        <taxon>Nautilia</taxon>
    </lineage>
</organism>
<gene>
    <name evidence="2" type="ordered locus">NAMH_1458</name>
</gene>
<proteinExistence type="predicted"/>
<dbReference type="Gene3D" id="1.10.285.20">
    <property type="entry name" value="Uncharacterised protein PF01937, DUF89, domain 2"/>
    <property type="match status" value="1"/>
</dbReference>
<protein>
    <recommendedName>
        <fullName evidence="1">Damage-control phosphatase ARMT1-like metal-binding domain-containing protein</fullName>
    </recommendedName>
</protein>
<dbReference type="EMBL" id="CP001279">
    <property type="protein sequence ID" value="ACM92134.1"/>
    <property type="molecule type" value="Genomic_DNA"/>
</dbReference>
<evidence type="ECO:0000313" key="2">
    <source>
        <dbReference type="EMBL" id="ACM92134.1"/>
    </source>
</evidence>
<dbReference type="eggNOG" id="COG1578">
    <property type="taxonomic scope" value="Bacteria"/>
</dbReference>
<dbReference type="OrthoDB" id="9796465at2"/>
<dbReference type="Pfam" id="PF01937">
    <property type="entry name" value="ARMT1-like_dom"/>
    <property type="match status" value="1"/>
</dbReference>
<evidence type="ECO:0000259" key="1">
    <source>
        <dbReference type="Pfam" id="PF01937"/>
    </source>
</evidence>
<accession>B9L662</accession>
<keyword evidence="3" id="KW-1185">Reference proteome</keyword>
<dbReference type="KEGG" id="nam:NAMH_1458"/>
<feature type="domain" description="Damage-control phosphatase ARMT1-like metal-binding" evidence="1">
    <location>
        <begin position="4"/>
        <end position="278"/>
    </location>
</feature>
<dbReference type="InterPro" id="IPR014444">
    <property type="entry name" value="PH1575-like"/>
</dbReference>
<dbReference type="InterPro" id="IPR002791">
    <property type="entry name" value="ARMT1-like_metal-bd"/>
</dbReference>
<dbReference type="STRING" id="598659.NAMH_1458"/>